<comment type="caution">
    <text evidence="1">The sequence shown here is derived from an EMBL/GenBank/DDBJ whole genome shotgun (WGS) entry which is preliminary data.</text>
</comment>
<name>A0A9P6NES2_9BASI</name>
<dbReference type="EMBL" id="MU167351">
    <property type="protein sequence ID" value="KAG0142336.1"/>
    <property type="molecule type" value="Genomic_DNA"/>
</dbReference>
<sequence>MSERVVTEKPAALFTLLKHPLSMQRLMWSVVKGKSGDEQLAIDILAGVSAALVVDIEDTRVQLQSPLDLAKLIDNIGKPEILSRSS</sequence>
<gene>
    <name evidence="1" type="ORF">CROQUDRAFT_97626</name>
</gene>
<keyword evidence="2" id="KW-1185">Reference proteome</keyword>
<evidence type="ECO:0000313" key="2">
    <source>
        <dbReference type="Proteomes" id="UP000886653"/>
    </source>
</evidence>
<protein>
    <submittedName>
        <fullName evidence="1">Uncharacterized protein</fullName>
    </submittedName>
</protein>
<dbReference type="AlphaFoldDB" id="A0A9P6NES2"/>
<proteinExistence type="predicted"/>
<organism evidence="1 2">
    <name type="scientific">Cronartium quercuum f. sp. fusiforme G11</name>
    <dbReference type="NCBI Taxonomy" id="708437"/>
    <lineage>
        <taxon>Eukaryota</taxon>
        <taxon>Fungi</taxon>
        <taxon>Dikarya</taxon>
        <taxon>Basidiomycota</taxon>
        <taxon>Pucciniomycotina</taxon>
        <taxon>Pucciniomycetes</taxon>
        <taxon>Pucciniales</taxon>
        <taxon>Coleosporiaceae</taxon>
        <taxon>Cronartium</taxon>
    </lineage>
</organism>
<evidence type="ECO:0000313" key="1">
    <source>
        <dbReference type="EMBL" id="KAG0142336.1"/>
    </source>
</evidence>
<accession>A0A9P6NES2</accession>
<reference evidence="1" key="1">
    <citation type="submission" date="2013-11" db="EMBL/GenBank/DDBJ databases">
        <title>Genome sequence of the fusiform rust pathogen reveals effectors for host alternation and coevolution with pine.</title>
        <authorList>
            <consortium name="DOE Joint Genome Institute"/>
            <person name="Smith K."/>
            <person name="Pendleton A."/>
            <person name="Kubisiak T."/>
            <person name="Anderson C."/>
            <person name="Salamov A."/>
            <person name="Aerts A."/>
            <person name="Riley R."/>
            <person name="Clum A."/>
            <person name="Lindquist E."/>
            <person name="Ence D."/>
            <person name="Campbell M."/>
            <person name="Kronenberg Z."/>
            <person name="Feau N."/>
            <person name="Dhillon B."/>
            <person name="Hamelin R."/>
            <person name="Burleigh J."/>
            <person name="Smith J."/>
            <person name="Yandell M."/>
            <person name="Nelson C."/>
            <person name="Grigoriev I."/>
            <person name="Davis J."/>
        </authorList>
    </citation>
    <scope>NUCLEOTIDE SEQUENCE</scope>
    <source>
        <strain evidence="1">G11</strain>
    </source>
</reference>
<dbReference type="Proteomes" id="UP000886653">
    <property type="component" value="Unassembled WGS sequence"/>
</dbReference>